<proteinExistence type="predicted"/>
<dbReference type="EMBL" id="CAJNOW010008305">
    <property type="protein sequence ID" value="CAF1534650.1"/>
    <property type="molecule type" value="Genomic_DNA"/>
</dbReference>
<accession>A0A815VM06</accession>
<evidence type="ECO:0000313" key="1">
    <source>
        <dbReference type="EMBL" id="CAF1534650.1"/>
    </source>
</evidence>
<name>A0A815VM06_9BILA</name>
<sequence length="110" mass="12779">LLNSNIYLKLHSIQTFISSYIQFKHLPQVIFNTHIALQIFENLYLKLYFILKGLNFFQVIPFNIISASFVQVVHSNNISDRNTLLNLNVNLETLCFVQLAELKNISACYI</sequence>
<organism evidence="1 2">
    <name type="scientific">Rotaria magnacalcarata</name>
    <dbReference type="NCBI Taxonomy" id="392030"/>
    <lineage>
        <taxon>Eukaryota</taxon>
        <taxon>Metazoa</taxon>
        <taxon>Spiralia</taxon>
        <taxon>Gnathifera</taxon>
        <taxon>Rotifera</taxon>
        <taxon>Eurotatoria</taxon>
        <taxon>Bdelloidea</taxon>
        <taxon>Philodinida</taxon>
        <taxon>Philodinidae</taxon>
        <taxon>Rotaria</taxon>
    </lineage>
</organism>
<dbReference type="AlphaFoldDB" id="A0A815VM06"/>
<gene>
    <name evidence="1" type="ORF">KQP761_LOCUS16542</name>
</gene>
<protein>
    <submittedName>
        <fullName evidence="1">Uncharacterized protein</fullName>
    </submittedName>
</protein>
<evidence type="ECO:0000313" key="2">
    <source>
        <dbReference type="Proteomes" id="UP000663834"/>
    </source>
</evidence>
<reference evidence="1" key="1">
    <citation type="submission" date="2021-02" db="EMBL/GenBank/DDBJ databases">
        <authorList>
            <person name="Nowell W R."/>
        </authorList>
    </citation>
    <scope>NUCLEOTIDE SEQUENCE</scope>
</reference>
<comment type="caution">
    <text evidence="1">The sequence shown here is derived from an EMBL/GenBank/DDBJ whole genome shotgun (WGS) entry which is preliminary data.</text>
</comment>
<feature type="non-terminal residue" evidence="1">
    <location>
        <position position="1"/>
    </location>
</feature>
<dbReference type="Proteomes" id="UP000663834">
    <property type="component" value="Unassembled WGS sequence"/>
</dbReference>